<dbReference type="Proteomes" id="UP000252118">
    <property type="component" value="Unassembled WGS sequence"/>
</dbReference>
<evidence type="ECO:0000313" key="1">
    <source>
        <dbReference type="EMBL" id="RBP02152.1"/>
    </source>
</evidence>
<sequence length="61" mass="7214">MHNSLGAWSMSVSLRGTSPFYMNIPTCMKQLWTLHVQNVEQFRQPVVEILRIYLIPWHLTI</sequence>
<reference evidence="1 2" key="1">
    <citation type="submission" date="2018-06" db="EMBL/GenBank/DDBJ databases">
        <title>Freshwater and sediment microbial communities from various areas in North America, analyzing microbe dynamics in response to fracking.</title>
        <authorList>
            <person name="Lamendella R."/>
        </authorList>
    </citation>
    <scope>NUCLEOTIDE SEQUENCE [LARGE SCALE GENOMIC DNA]</scope>
    <source>
        <strain evidence="1 2">97B</strain>
    </source>
</reference>
<gene>
    <name evidence="1" type="ORF">DET59_11727</name>
</gene>
<proteinExistence type="predicted"/>
<accession>A0A366EIB0</accession>
<dbReference type="AlphaFoldDB" id="A0A366EIB0"/>
<protein>
    <submittedName>
        <fullName evidence="1">Uncharacterized protein</fullName>
    </submittedName>
</protein>
<name>A0A366EIB0_9BACI</name>
<comment type="caution">
    <text evidence="1">The sequence shown here is derived from an EMBL/GenBank/DDBJ whole genome shotgun (WGS) entry which is preliminary data.</text>
</comment>
<evidence type="ECO:0000313" key="2">
    <source>
        <dbReference type="Proteomes" id="UP000252118"/>
    </source>
</evidence>
<organism evidence="1 2">
    <name type="scientific">Rossellomorea aquimaris</name>
    <dbReference type="NCBI Taxonomy" id="189382"/>
    <lineage>
        <taxon>Bacteria</taxon>
        <taxon>Bacillati</taxon>
        <taxon>Bacillota</taxon>
        <taxon>Bacilli</taxon>
        <taxon>Bacillales</taxon>
        <taxon>Bacillaceae</taxon>
        <taxon>Rossellomorea</taxon>
    </lineage>
</organism>
<dbReference type="EMBL" id="QNRJ01000017">
    <property type="protein sequence ID" value="RBP02152.1"/>
    <property type="molecule type" value="Genomic_DNA"/>
</dbReference>